<comment type="caution">
    <text evidence="4">The sequence shown here is derived from an EMBL/GenBank/DDBJ whole genome shotgun (WGS) entry which is preliminary data.</text>
</comment>
<proteinExistence type="predicted"/>
<evidence type="ECO:0000259" key="2">
    <source>
        <dbReference type="Pfam" id="PF01471"/>
    </source>
</evidence>
<evidence type="ECO:0000259" key="3">
    <source>
        <dbReference type="Pfam" id="PF08924"/>
    </source>
</evidence>
<gene>
    <name evidence="4" type="ORF">BCF44_13917</name>
</gene>
<dbReference type="InterPro" id="IPR015020">
    <property type="entry name" value="Rv2525c-like_Glyco_Hydro-like"/>
</dbReference>
<dbReference type="Pfam" id="PF08924">
    <property type="entry name" value="Rv2525c_GlyHyd-like"/>
    <property type="match status" value="1"/>
</dbReference>
<reference evidence="4 5" key="1">
    <citation type="submission" date="2018-08" db="EMBL/GenBank/DDBJ databases">
        <title>Genomic Encyclopedia of Archaeal and Bacterial Type Strains, Phase II (KMG-II): from individual species to whole genera.</title>
        <authorList>
            <person name="Goeker M."/>
        </authorList>
    </citation>
    <scope>NUCLEOTIDE SEQUENCE [LARGE SCALE GENOMIC DNA]</scope>
    <source>
        <strain evidence="4 5">DSM 45791</strain>
    </source>
</reference>
<dbReference type="Gene3D" id="3.20.20.80">
    <property type="entry name" value="Glycosidases"/>
    <property type="match status" value="1"/>
</dbReference>
<evidence type="ECO:0000256" key="1">
    <source>
        <dbReference type="SAM" id="MobiDB-lite"/>
    </source>
</evidence>
<protein>
    <submittedName>
        <fullName evidence="4">Putative peptidoglycan binding protein</fullName>
    </submittedName>
</protein>
<dbReference type="CDD" id="cd06418">
    <property type="entry name" value="GH25_BacA-like"/>
    <property type="match status" value="1"/>
</dbReference>
<dbReference type="EMBL" id="QUNO01000039">
    <property type="protein sequence ID" value="REH17985.1"/>
    <property type="molecule type" value="Genomic_DNA"/>
</dbReference>
<sequence length="503" mass="52792">MNVEVLQAQQWVNATYGGVVGYNSCPEDGVAGATTLYSLTRALQHELGITALSDNFGPMTLGALAQRGGVPLTESNQNIVKILQSACACKGYPAGGLSGTFGQRTRFAVGAMMSDAGVGALGSGVAPKVMKALLSMDSYVLVAGGNAAVRSVQQWFNGRYTTRRDFFVLACDGVVSRTVVQATILAIQFELGLTDDQATGVFGPMTRAGLTAHSLSVGASGVWVSLFSAAMVLGASGSFAATYTEELVCAVRRFQEFSALPVTGQADFATWAQLLVSTGDADRPATACDCVTTITPARAQALRTAGYRVVGRYLDQRGTTLDKKIKPGELQTIFGAGLKVLPISQYDGSEASYFTHDQGVRDASDAHTAAAGYGFKAGTVIYFAVDYDAVQDEIDTAIEPYFRGVIEGLAAKGGRYVHGVYGSRDVCAQVSERTGARWSFVSDMSTGYGGNMGFPLPANWAFSQIQTLTVGSGDGQIEIDKDVQRPGADPGVSSVQTTQGGSW</sequence>
<dbReference type="OrthoDB" id="1795295at2"/>
<feature type="domain" description="Peptidoglycan binding-like" evidence="2">
    <location>
        <begin position="237"/>
        <end position="274"/>
    </location>
</feature>
<dbReference type="Proteomes" id="UP000256269">
    <property type="component" value="Unassembled WGS sequence"/>
</dbReference>
<dbReference type="InterPro" id="IPR002477">
    <property type="entry name" value="Peptidoglycan-bd-like"/>
</dbReference>
<feature type="compositionally biased region" description="Polar residues" evidence="1">
    <location>
        <begin position="493"/>
        <end position="503"/>
    </location>
</feature>
<evidence type="ECO:0000313" key="4">
    <source>
        <dbReference type="EMBL" id="REH17985.1"/>
    </source>
</evidence>
<keyword evidence="5" id="KW-1185">Reference proteome</keyword>
<evidence type="ECO:0000313" key="5">
    <source>
        <dbReference type="Proteomes" id="UP000256269"/>
    </source>
</evidence>
<dbReference type="Pfam" id="PF01471">
    <property type="entry name" value="PG_binding_1"/>
    <property type="match status" value="1"/>
</dbReference>
<dbReference type="InterPro" id="IPR036365">
    <property type="entry name" value="PGBD-like_sf"/>
</dbReference>
<feature type="domain" description="Rv2525c-like glycoside hydrolase-like" evidence="3">
    <location>
        <begin position="300"/>
        <end position="483"/>
    </location>
</feature>
<accession>A0A3E0G7Q1</accession>
<organism evidence="4 5">
    <name type="scientific">Kutzneria buriramensis</name>
    <dbReference type="NCBI Taxonomy" id="1045776"/>
    <lineage>
        <taxon>Bacteria</taxon>
        <taxon>Bacillati</taxon>
        <taxon>Actinomycetota</taxon>
        <taxon>Actinomycetes</taxon>
        <taxon>Pseudonocardiales</taxon>
        <taxon>Pseudonocardiaceae</taxon>
        <taxon>Kutzneria</taxon>
    </lineage>
</organism>
<dbReference type="SUPFAM" id="SSF47090">
    <property type="entry name" value="PGBD-like"/>
    <property type="match status" value="1"/>
</dbReference>
<dbReference type="AlphaFoldDB" id="A0A3E0G7Q1"/>
<dbReference type="SUPFAM" id="SSF51445">
    <property type="entry name" value="(Trans)glycosidases"/>
    <property type="match status" value="1"/>
</dbReference>
<dbReference type="RefSeq" id="WP_116182304.1">
    <property type="nucleotide sequence ID" value="NZ_CP144375.1"/>
</dbReference>
<dbReference type="InterPro" id="IPR017853">
    <property type="entry name" value="GH"/>
</dbReference>
<name>A0A3E0G7Q1_9PSEU</name>
<feature type="region of interest" description="Disordered" evidence="1">
    <location>
        <begin position="481"/>
        <end position="503"/>
    </location>
</feature>